<organism evidence="2">
    <name type="scientific">uncultured prokaryote</name>
    <dbReference type="NCBI Taxonomy" id="198431"/>
    <lineage>
        <taxon>unclassified sequences</taxon>
        <taxon>environmental samples</taxon>
    </lineage>
</organism>
<dbReference type="EMBL" id="LN853399">
    <property type="protein sequence ID" value="CRY95845.1"/>
    <property type="molecule type" value="Genomic_DNA"/>
</dbReference>
<name>A0A0H5Q378_9ZZZZ</name>
<accession>A0A0H5Q378</accession>
<evidence type="ECO:0000259" key="1">
    <source>
        <dbReference type="Pfam" id="PF23343"/>
    </source>
</evidence>
<dbReference type="Pfam" id="PF23343">
    <property type="entry name" value="REP_ORF2-G2P"/>
    <property type="match status" value="1"/>
</dbReference>
<reference evidence="2" key="2">
    <citation type="submission" date="2015-07" db="EMBL/GenBank/DDBJ databases">
        <title>Plasmids, circular viruses and viroids from rat gut.</title>
        <authorList>
            <person name="Jorgensen T.J."/>
            <person name="Hansen M.A."/>
            <person name="Xu Z."/>
            <person name="Tabak M.A."/>
            <person name="Sorensen S.J."/>
            <person name="Hansen L.H."/>
        </authorList>
    </citation>
    <scope>NUCLEOTIDE SEQUENCE</scope>
    <source>
        <strain evidence="2">RGFK0791</strain>
    </source>
</reference>
<feature type="domain" description="Replication-associated protein ORF2/G2P" evidence="1">
    <location>
        <begin position="46"/>
        <end position="133"/>
    </location>
</feature>
<dbReference type="AlphaFoldDB" id="A0A0H5Q378"/>
<proteinExistence type="predicted"/>
<sequence>MVVDRLTGQFWDADCDSGVCSTCGINRARVRARLITERSRAFEHPRFLTFTKAPEDWQQRRCKVRDLARRLRSDGYRTEWIWVTERGSKTGMVHVHAIQTGDYIPQAYLQKRWGDFRVDIRSAKPKHGEYISKSAGRIAGYVGKTAGMDLDAALSLNGGRLHHWSRGFFGMPIREYRKSLSEALPRECVLQFNPDARSEKRAQYTANTSR</sequence>
<reference evidence="2" key="1">
    <citation type="submission" date="2015-06" db="EMBL/GenBank/DDBJ databases">
        <authorList>
            <person name="Joergensen T."/>
        </authorList>
    </citation>
    <scope>NUCLEOTIDE SEQUENCE</scope>
    <source>
        <strain evidence="2">RGFK0791</strain>
    </source>
</reference>
<protein>
    <recommendedName>
        <fullName evidence="1">Replication-associated protein ORF2/G2P domain-containing protein</fullName>
    </recommendedName>
</protein>
<evidence type="ECO:0000313" key="2">
    <source>
        <dbReference type="EMBL" id="CRY95845.1"/>
    </source>
</evidence>
<dbReference type="InterPro" id="IPR056906">
    <property type="entry name" value="ORF2/G2P_dom"/>
</dbReference>